<dbReference type="AlphaFoldDB" id="B4D4X9"/>
<dbReference type="InParanoid" id="B4D4X9"/>
<dbReference type="Proteomes" id="UP000005824">
    <property type="component" value="Unassembled WGS sequence"/>
</dbReference>
<protein>
    <submittedName>
        <fullName evidence="1">Uncharacterized protein</fullName>
    </submittedName>
</protein>
<proteinExistence type="predicted"/>
<evidence type="ECO:0000313" key="1">
    <source>
        <dbReference type="EMBL" id="EDY18582.1"/>
    </source>
</evidence>
<gene>
    <name evidence="1" type="ORF">CfE428DRAFT_3967</name>
</gene>
<accession>B4D4X9</accession>
<name>B4D4X9_9BACT</name>
<organism evidence="1 2">
    <name type="scientific">Chthoniobacter flavus Ellin428</name>
    <dbReference type="NCBI Taxonomy" id="497964"/>
    <lineage>
        <taxon>Bacteria</taxon>
        <taxon>Pseudomonadati</taxon>
        <taxon>Verrucomicrobiota</taxon>
        <taxon>Spartobacteria</taxon>
        <taxon>Chthoniobacterales</taxon>
        <taxon>Chthoniobacteraceae</taxon>
        <taxon>Chthoniobacter</taxon>
    </lineage>
</organism>
<dbReference type="EMBL" id="ABVL01000012">
    <property type="protein sequence ID" value="EDY18582.1"/>
    <property type="molecule type" value="Genomic_DNA"/>
</dbReference>
<keyword evidence="2" id="KW-1185">Reference proteome</keyword>
<dbReference type="RefSeq" id="WP_006981292.1">
    <property type="nucleotide sequence ID" value="NZ_ABVL01000012.1"/>
</dbReference>
<evidence type="ECO:0000313" key="2">
    <source>
        <dbReference type="Proteomes" id="UP000005824"/>
    </source>
</evidence>
<reference evidence="1 2" key="1">
    <citation type="journal article" date="2011" name="J. Bacteriol.">
        <title>Genome sequence of Chthoniobacter flavus Ellin428, an aerobic heterotrophic soil bacterium.</title>
        <authorList>
            <person name="Kant R."/>
            <person name="van Passel M.W."/>
            <person name="Palva A."/>
            <person name="Lucas S."/>
            <person name="Lapidus A."/>
            <person name="Glavina Del Rio T."/>
            <person name="Dalin E."/>
            <person name="Tice H."/>
            <person name="Bruce D."/>
            <person name="Goodwin L."/>
            <person name="Pitluck S."/>
            <person name="Larimer F.W."/>
            <person name="Land M.L."/>
            <person name="Hauser L."/>
            <person name="Sangwan P."/>
            <person name="de Vos W.M."/>
            <person name="Janssen P.H."/>
            <person name="Smidt H."/>
        </authorList>
    </citation>
    <scope>NUCLEOTIDE SEQUENCE [LARGE SCALE GENOMIC DNA]</scope>
    <source>
        <strain evidence="1 2">Ellin428</strain>
    </source>
</reference>
<sequence>MTDETLTAVREFLEAFEEVFRDDWQYTKSMLGIRGETPEQTEAARKMGLETIDLIAPDGTFLEPRVDDEIEDWGARGGLLARYRRLKTLMEPPATKSVQ</sequence>
<comment type="caution">
    <text evidence="1">The sequence shown here is derived from an EMBL/GenBank/DDBJ whole genome shotgun (WGS) entry which is preliminary data.</text>
</comment>